<dbReference type="Gene3D" id="3.30.1490.480">
    <property type="entry name" value="Endolytic murein transglycosylase"/>
    <property type="match status" value="1"/>
</dbReference>
<feature type="transmembrane region" description="Helical" evidence="7">
    <location>
        <begin position="189"/>
        <end position="212"/>
    </location>
</feature>
<evidence type="ECO:0000256" key="3">
    <source>
        <dbReference type="ARBA" id="ARBA00022989"/>
    </source>
</evidence>
<comment type="caution">
    <text evidence="9">The sequence shown here is derived from an EMBL/GenBank/DDBJ whole genome shotgun (WGS) entry which is preliminary data.</text>
</comment>
<comment type="subcellular location">
    <subcellularLocation>
        <location evidence="7">Cell membrane</location>
        <topology evidence="7">Single-pass membrane protein</topology>
    </subcellularLocation>
</comment>
<dbReference type="InterPro" id="IPR003770">
    <property type="entry name" value="MLTG-like"/>
</dbReference>
<dbReference type="PANTHER" id="PTHR30518:SF2">
    <property type="entry name" value="ENDOLYTIC MUREIN TRANSGLYCOSYLASE"/>
    <property type="match status" value="1"/>
</dbReference>
<reference evidence="9 10" key="1">
    <citation type="submission" date="2023-05" db="EMBL/GenBank/DDBJ databases">
        <title>Draft genome sequence of Streptomyces sp. B-S-A6 isolated from a cave soil in Thailand.</title>
        <authorList>
            <person name="Chamroensaksri N."/>
            <person name="Muangham S."/>
        </authorList>
    </citation>
    <scope>NUCLEOTIDE SEQUENCE [LARGE SCALE GENOMIC DNA]</scope>
    <source>
        <strain evidence="9 10">B-S-A6</strain>
    </source>
</reference>
<comment type="function">
    <text evidence="7">Functions as a peptidoglycan terminase that cleaves nascent peptidoglycan strands endolytically to terminate their elongation.</text>
</comment>
<dbReference type="HAMAP" id="MF_02065">
    <property type="entry name" value="MltG"/>
    <property type="match status" value="1"/>
</dbReference>
<keyword evidence="2 7" id="KW-0812">Transmembrane</keyword>
<comment type="catalytic activity">
    <reaction evidence="7">
        <text>a peptidoglycan chain = a peptidoglycan chain with N-acetyl-1,6-anhydromuramyl-[peptide] at the reducing end + a peptidoglycan chain with N-acetylglucosamine at the non-reducing end.</text>
        <dbReference type="EC" id="4.2.2.29"/>
    </reaction>
</comment>
<keyword evidence="10" id="KW-1185">Reference proteome</keyword>
<keyword evidence="5 7" id="KW-0456">Lyase</keyword>
<feature type="compositionally biased region" description="Low complexity" evidence="8">
    <location>
        <begin position="21"/>
        <end position="46"/>
    </location>
</feature>
<protein>
    <recommendedName>
        <fullName evidence="7">Endolytic murein transglycosylase</fullName>
        <ecNumber evidence="7">4.2.2.29</ecNumber>
    </recommendedName>
    <alternativeName>
        <fullName evidence="7">Peptidoglycan lytic transglycosylase</fullName>
    </alternativeName>
    <alternativeName>
        <fullName evidence="7">Peptidoglycan polymerization terminase</fullName>
    </alternativeName>
</protein>
<dbReference type="NCBIfam" id="TIGR00247">
    <property type="entry name" value="endolytic transglycosylase MltG"/>
    <property type="match status" value="1"/>
</dbReference>
<keyword evidence="1 7" id="KW-1003">Cell membrane</keyword>
<proteinExistence type="inferred from homology"/>
<dbReference type="Proteomes" id="UP001223978">
    <property type="component" value="Unassembled WGS sequence"/>
</dbReference>
<dbReference type="Gene3D" id="3.30.160.60">
    <property type="entry name" value="Classic Zinc Finger"/>
    <property type="match status" value="1"/>
</dbReference>
<evidence type="ECO:0000256" key="4">
    <source>
        <dbReference type="ARBA" id="ARBA00023136"/>
    </source>
</evidence>
<dbReference type="RefSeq" id="WP_282546632.1">
    <property type="nucleotide sequence ID" value="NZ_JASCIQ010000051.1"/>
</dbReference>
<evidence type="ECO:0000313" key="10">
    <source>
        <dbReference type="Proteomes" id="UP001223978"/>
    </source>
</evidence>
<evidence type="ECO:0000256" key="2">
    <source>
        <dbReference type="ARBA" id="ARBA00022692"/>
    </source>
</evidence>
<dbReference type="Pfam" id="PF02618">
    <property type="entry name" value="YceG"/>
    <property type="match status" value="1"/>
</dbReference>
<feature type="region of interest" description="Disordered" evidence="8">
    <location>
        <begin position="1"/>
        <end position="187"/>
    </location>
</feature>
<dbReference type="EC" id="4.2.2.29" evidence="7"/>
<sequence>MTEYGRGSGSQPWHPDDPLYGDQGWEGQQAAGQGPYGGQPQHYPQQSPEAHYGGQQSGYPQDMSAQAGYPQDSSPQASYPQHDFNGGWDTGQQSGYDPYAEPYAGQTAAYGAERPDPYDSPEAFPPPQRPGHRHEPVEENVDWDPGPNDREHAFFAGGDDDDADDEHPRAGRRGGRQERRGKGGKKKRSGCACLVLTLIFAGGIGGVGYFGYQFYQDRYGSGGDYTGSGTSEKVTVDIPKGAGGYVIGNKLEAAGVVKSAEAFVSAQGQHPDGLKIQAGVYSLNKEMSAEAAVEAMLDPKSRSNLIIAEGRRNAWVYEQIDKRLEVDKGTTAKYAKKNWKKLGLPSWATENINSDVKDPLEGFLFPSSYPVAKGQKPGDVLKKMVATANAEYESHNIKGKAAALDLDNPLQLLTVASLVQAEGKYKHDFEKVSTVVYNRLKPDNTETYGLLDFDSTVNYLRGKSELATGSVDQLRRLDDPYNTYKIKGLPPGPIGNPGAEAIKSALHPAKGNWYYFVSINEDETLFAETNEEHERNRQKYLEELKKNEQ</sequence>
<feature type="site" description="Important for catalytic activity" evidence="7">
    <location>
        <position position="422"/>
    </location>
</feature>
<keyword evidence="4 7" id="KW-0472">Membrane</keyword>
<evidence type="ECO:0000256" key="6">
    <source>
        <dbReference type="ARBA" id="ARBA00023316"/>
    </source>
</evidence>
<dbReference type="EMBL" id="JASCIQ010000051">
    <property type="protein sequence ID" value="MDI3408755.1"/>
    <property type="molecule type" value="Genomic_DNA"/>
</dbReference>
<comment type="similarity">
    <text evidence="7">Belongs to the transglycosylase MltG family.</text>
</comment>
<evidence type="ECO:0000313" key="9">
    <source>
        <dbReference type="EMBL" id="MDI3408755.1"/>
    </source>
</evidence>
<evidence type="ECO:0000256" key="8">
    <source>
        <dbReference type="SAM" id="MobiDB-lite"/>
    </source>
</evidence>
<gene>
    <name evidence="7 9" type="primary">mltG</name>
    <name evidence="9" type="ORF">QIS96_33685</name>
</gene>
<evidence type="ECO:0000256" key="1">
    <source>
        <dbReference type="ARBA" id="ARBA00022475"/>
    </source>
</evidence>
<evidence type="ECO:0000256" key="7">
    <source>
        <dbReference type="HAMAP-Rule" id="MF_02065"/>
    </source>
</evidence>
<evidence type="ECO:0000256" key="5">
    <source>
        <dbReference type="ARBA" id="ARBA00023239"/>
    </source>
</evidence>
<dbReference type="CDD" id="cd08010">
    <property type="entry name" value="MltG_like"/>
    <property type="match status" value="1"/>
</dbReference>
<keyword evidence="6 7" id="KW-0961">Cell wall biogenesis/degradation</keyword>
<name>A0ABT6SKN2_9ACTN</name>
<organism evidence="9 10">
    <name type="scientific">Streptomyces cavernicola</name>
    <dbReference type="NCBI Taxonomy" id="3043613"/>
    <lineage>
        <taxon>Bacteria</taxon>
        <taxon>Bacillati</taxon>
        <taxon>Actinomycetota</taxon>
        <taxon>Actinomycetes</taxon>
        <taxon>Kitasatosporales</taxon>
        <taxon>Streptomycetaceae</taxon>
        <taxon>Streptomyces</taxon>
    </lineage>
</organism>
<accession>A0ABT6SKN2</accession>
<dbReference type="PANTHER" id="PTHR30518">
    <property type="entry name" value="ENDOLYTIC MUREIN TRANSGLYCOSYLASE"/>
    <property type="match status" value="1"/>
</dbReference>
<keyword evidence="3 7" id="KW-1133">Transmembrane helix</keyword>